<dbReference type="Proteomes" id="UP000076154">
    <property type="component" value="Unassembled WGS sequence"/>
</dbReference>
<feature type="compositionally biased region" description="Basic residues" evidence="10">
    <location>
        <begin position="166"/>
        <end position="176"/>
    </location>
</feature>
<accession>A0A369JR75</accession>
<keyword evidence="4 9" id="KW-0863">Zinc-finger</keyword>
<comment type="subcellular location">
    <subcellularLocation>
        <location evidence="1">Nucleus</location>
    </subcellularLocation>
</comment>
<evidence type="ECO:0000313" key="12">
    <source>
        <dbReference type="EMBL" id="RDB24328.1"/>
    </source>
</evidence>
<name>A0A369JR75_HYPMA</name>
<organism evidence="12 13">
    <name type="scientific">Hypsizygus marmoreus</name>
    <name type="common">White beech mushroom</name>
    <name type="synonym">Agaricus marmoreus</name>
    <dbReference type="NCBI Taxonomy" id="39966"/>
    <lineage>
        <taxon>Eukaryota</taxon>
        <taxon>Fungi</taxon>
        <taxon>Dikarya</taxon>
        <taxon>Basidiomycota</taxon>
        <taxon>Agaricomycotina</taxon>
        <taxon>Agaricomycetes</taxon>
        <taxon>Agaricomycetidae</taxon>
        <taxon>Agaricales</taxon>
        <taxon>Tricholomatineae</taxon>
        <taxon>Lyophyllaceae</taxon>
        <taxon>Hypsizygus</taxon>
    </lineage>
</organism>
<dbReference type="InterPro" id="IPR013087">
    <property type="entry name" value="Znf_C2H2_type"/>
</dbReference>
<evidence type="ECO:0000259" key="11">
    <source>
        <dbReference type="PROSITE" id="PS50157"/>
    </source>
</evidence>
<comment type="caution">
    <text evidence="12">The sequence shown here is derived from an EMBL/GenBank/DDBJ whole genome shotgun (WGS) entry which is preliminary data.</text>
</comment>
<protein>
    <submittedName>
        <fullName evidence="12">Transcriptional regulator MNL1</fullName>
    </submittedName>
</protein>
<dbReference type="EMBL" id="LUEZ02000044">
    <property type="protein sequence ID" value="RDB24328.1"/>
    <property type="molecule type" value="Genomic_DNA"/>
</dbReference>
<sequence length="364" mass="40283">MADIQRNREPDEKSVSHTWGGGNVREQEVHSQSLDAVANTSAKRAASPLHRPLTRSQTGRVPKRRLQDIHDTSSQDVPKKITRPRKKIQMSIEPIPEVGKTEASEDSATTTPIPNDNYYDAPADTNGQAQTDATQVLSSDPPCTEAPPDRPAPRSRAVLPVPVPHLTKKSRGRRVPTKLATDEGNTDSKDSSRMYVCKVESCGKCFHRGEHLKRHIRSIHTHEKPFKCTHLLCSKTFNRHDNLLQHLKVHKEMTTRTSSRTEGSSSPIQVSQTSLPPGPVVQPSQIQPYYPAQEVYDASLQQARLSAIYDTAASFRTFSTPYGSLTEPTTLATNMAVSSLRTEIPHSPPSSRRSYGTPTQPYSG</sequence>
<evidence type="ECO:0000256" key="8">
    <source>
        <dbReference type="ARBA" id="ARBA00023242"/>
    </source>
</evidence>
<feature type="region of interest" description="Disordered" evidence="10">
    <location>
        <begin position="253"/>
        <end position="285"/>
    </location>
</feature>
<dbReference type="SMART" id="SM00355">
    <property type="entry name" value="ZnF_C2H2"/>
    <property type="match status" value="2"/>
</dbReference>
<evidence type="ECO:0000256" key="7">
    <source>
        <dbReference type="ARBA" id="ARBA00023163"/>
    </source>
</evidence>
<dbReference type="GO" id="GO:0000433">
    <property type="term" value="P:carbon catabolite repression of transcription from RNA polymerase II promoter by glucose"/>
    <property type="evidence" value="ECO:0007669"/>
    <property type="project" value="TreeGrafter"/>
</dbReference>
<evidence type="ECO:0000256" key="6">
    <source>
        <dbReference type="ARBA" id="ARBA00023015"/>
    </source>
</evidence>
<evidence type="ECO:0000313" key="13">
    <source>
        <dbReference type="Proteomes" id="UP000076154"/>
    </source>
</evidence>
<keyword evidence="6" id="KW-0805">Transcription regulation</keyword>
<gene>
    <name evidence="12" type="primary">MNL1</name>
    <name evidence="12" type="ORF">Hypma_008449</name>
</gene>
<dbReference type="Gene3D" id="3.30.160.60">
    <property type="entry name" value="Classic Zinc Finger"/>
    <property type="match status" value="2"/>
</dbReference>
<keyword evidence="8" id="KW-0539">Nucleus</keyword>
<dbReference type="InterPro" id="IPR036236">
    <property type="entry name" value="Znf_C2H2_sf"/>
</dbReference>
<feature type="region of interest" description="Disordered" evidence="10">
    <location>
        <begin position="339"/>
        <end position="364"/>
    </location>
</feature>
<dbReference type="InterPro" id="IPR051007">
    <property type="entry name" value="creA/MIG_C2H2-ZnF"/>
</dbReference>
<proteinExistence type="predicted"/>
<dbReference type="GO" id="GO:0005634">
    <property type="term" value="C:nucleus"/>
    <property type="evidence" value="ECO:0007669"/>
    <property type="project" value="UniProtKB-SubCell"/>
</dbReference>
<evidence type="ECO:0000256" key="1">
    <source>
        <dbReference type="ARBA" id="ARBA00004123"/>
    </source>
</evidence>
<feature type="compositionally biased region" description="Low complexity" evidence="10">
    <location>
        <begin position="255"/>
        <end position="266"/>
    </location>
</feature>
<feature type="region of interest" description="Disordered" evidence="10">
    <location>
        <begin position="1"/>
        <end position="190"/>
    </location>
</feature>
<keyword evidence="5" id="KW-0862">Zinc</keyword>
<dbReference type="PROSITE" id="PS00028">
    <property type="entry name" value="ZINC_FINGER_C2H2_1"/>
    <property type="match status" value="2"/>
</dbReference>
<keyword evidence="2" id="KW-0479">Metal-binding</keyword>
<evidence type="ECO:0000256" key="3">
    <source>
        <dbReference type="ARBA" id="ARBA00022737"/>
    </source>
</evidence>
<dbReference type="GO" id="GO:0000978">
    <property type="term" value="F:RNA polymerase II cis-regulatory region sequence-specific DNA binding"/>
    <property type="evidence" value="ECO:0007669"/>
    <property type="project" value="TreeGrafter"/>
</dbReference>
<dbReference type="PANTHER" id="PTHR47428:SF2">
    <property type="entry name" value="ZINC FINGER PROTEIN RSV1"/>
    <property type="match status" value="1"/>
</dbReference>
<dbReference type="Pfam" id="PF00096">
    <property type="entry name" value="zf-C2H2"/>
    <property type="match status" value="2"/>
</dbReference>
<feature type="compositionally biased region" description="Basic and acidic residues" evidence="10">
    <location>
        <begin position="65"/>
        <end position="79"/>
    </location>
</feature>
<evidence type="ECO:0000256" key="9">
    <source>
        <dbReference type="PROSITE-ProRule" id="PRU00042"/>
    </source>
</evidence>
<feature type="compositionally biased region" description="Polar residues" evidence="10">
    <location>
        <begin position="349"/>
        <end position="364"/>
    </location>
</feature>
<reference evidence="12" key="1">
    <citation type="submission" date="2018-04" db="EMBL/GenBank/DDBJ databases">
        <title>Whole genome sequencing of Hypsizygus marmoreus.</title>
        <authorList>
            <person name="Choi I.-G."/>
            <person name="Min B."/>
            <person name="Kim J.-G."/>
            <person name="Kim S."/>
            <person name="Oh Y.-L."/>
            <person name="Kong W.-S."/>
            <person name="Park H."/>
            <person name="Jeong J."/>
            <person name="Song E.-S."/>
        </authorList>
    </citation>
    <scope>NUCLEOTIDE SEQUENCE [LARGE SCALE GENOMIC DNA]</scope>
    <source>
        <strain evidence="12">51987-8</strain>
    </source>
</reference>
<dbReference type="AlphaFoldDB" id="A0A369JR75"/>
<evidence type="ECO:0000256" key="4">
    <source>
        <dbReference type="ARBA" id="ARBA00022771"/>
    </source>
</evidence>
<feature type="compositionally biased region" description="Polar residues" evidence="10">
    <location>
        <begin position="125"/>
        <end position="138"/>
    </location>
</feature>
<dbReference type="GO" id="GO:0008270">
    <property type="term" value="F:zinc ion binding"/>
    <property type="evidence" value="ECO:0007669"/>
    <property type="project" value="UniProtKB-KW"/>
</dbReference>
<feature type="compositionally biased region" description="Polar residues" evidence="10">
    <location>
        <begin position="30"/>
        <end position="42"/>
    </location>
</feature>
<dbReference type="SUPFAM" id="SSF57667">
    <property type="entry name" value="beta-beta-alpha zinc fingers"/>
    <property type="match status" value="1"/>
</dbReference>
<evidence type="ECO:0000256" key="2">
    <source>
        <dbReference type="ARBA" id="ARBA00022723"/>
    </source>
</evidence>
<keyword evidence="13" id="KW-1185">Reference proteome</keyword>
<dbReference type="OrthoDB" id="6365676at2759"/>
<feature type="domain" description="C2H2-type" evidence="11">
    <location>
        <begin position="195"/>
        <end position="225"/>
    </location>
</feature>
<dbReference type="PROSITE" id="PS50157">
    <property type="entry name" value="ZINC_FINGER_C2H2_2"/>
    <property type="match status" value="2"/>
</dbReference>
<evidence type="ECO:0000256" key="5">
    <source>
        <dbReference type="ARBA" id="ARBA00022833"/>
    </source>
</evidence>
<feature type="domain" description="C2H2-type" evidence="11">
    <location>
        <begin position="226"/>
        <end position="255"/>
    </location>
</feature>
<evidence type="ECO:0000256" key="10">
    <source>
        <dbReference type="SAM" id="MobiDB-lite"/>
    </source>
</evidence>
<keyword evidence="3" id="KW-0677">Repeat</keyword>
<dbReference type="GO" id="GO:0005737">
    <property type="term" value="C:cytoplasm"/>
    <property type="evidence" value="ECO:0007669"/>
    <property type="project" value="TreeGrafter"/>
</dbReference>
<dbReference type="PANTHER" id="PTHR47428">
    <property type="entry name" value="REGULATORY PROTEIN MIG1-RELATED"/>
    <property type="match status" value="1"/>
</dbReference>
<dbReference type="STRING" id="39966.A0A369JR75"/>
<keyword evidence="7" id="KW-0804">Transcription</keyword>
<dbReference type="InParanoid" id="A0A369JR75"/>
<feature type="compositionally biased region" description="Basic and acidic residues" evidence="10">
    <location>
        <begin position="1"/>
        <end position="15"/>
    </location>
</feature>